<keyword evidence="6" id="KW-1185">Reference proteome</keyword>
<evidence type="ECO:0000256" key="1">
    <source>
        <dbReference type="ARBA" id="ARBA00022490"/>
    </source>
</evidence>
<dbReference type="InterPro" id="IPR028978">
    <property type="entry name" value="Chorismate_lyase_/UTRA_dom_sf"/>
</dbReference>
<dbReference type="Proteomes" id="UP001165524">
    <property type="component" value="Unassembled WGS sequence"/>
</dbReference>
<reference evidence="5" key="1">
    <citation type="submission" date="2022-04" db="EMBL/GenBank/DDBJ databases">
        <title>Alcanivorax sp. CY1518 draft genome sequence.</title>
        <authorList>
            <person name="Zhao G."/>
            <person name="An M."/>
        </authorList>
    </citation>
    <scope>NUCLEOTIDE SEQUENCE</scope>
    <source>
        <strain evidence="5">CY1518</strain>
    </source>
</reference>
<dbReference type="PANTHER" id="PTHR38683">
    <property type="entry name" value="CHORISMATE PYRUVATE-LYASE"/>
    <property type="match status" value="1"/>
</dbReference>
<proteinExistence type="inferred from homology"/>
<dbReference type="GO" id="GO:0008813">
    <property type="term" value="F:chorismate lyase activity"/>
    <property type="evidence" value="ECO:0007669"/>
    <property type="project" value="UniProtKB-EC"/>
</dbReference>
<protein>
    <recommendedName>
        <fullName evidence="4">Probable chorismate pyruvate-lyase</fullName>
        <shortName evidence="4">CL</shortName>
        <shortName evidence="4">CPL</shortName>
        <ecNumber evidence="4">4.1.3.40</ecNumber>
    </recommendedName>
</protein>
<organism evidence="5 6">
    <name type="scientific">Alcanivorax quisquiliarum</name>
    <dbReference type="NCBI Taxonomy" id="2933565"/>
    <lineage>
        <taxon>Bacteria</taxon>
        <taxon>Pseudomonadati</taxon>
        <taxon>Pseudomonadota</taxon>
        <taxon>Gammaproteobacteria</taxon>
        <taxon>Oceanospirillales</taxon>
        <taxon>Alcanivoracaceae</taxon>
        <taxon>Alcanivorax</taxon>
    </lineage>
</organism>
<comment type="similarity">
    <text evidence="4">Belongs to the UbiC family.</text>
</comment>
<dbReference type="SUPFAM" id="SSF64288">
    <property type="entry name" value="Chorismate lyase-like"/>
    <property type="match status" value="1"/>
</dbReference>
<comment type="catalytic activity">
    <reaction evidence="4">
        <text>chorismate = 4-hydroxybenzoate + pyruvate</text>
        <dbReference type="Rhea" id="RHEA:16505"/>
        <dbReference type="ChEBI" id="CHEBI:15361"/>
        <dbReference type="ChEBI" id="CHEBI:17879"/>
        <dbReference type="ChEBI" id="CHEBI:29748"/>
        <dbReference type="EC" id="4.1.3.40"/>
    </reaction>
</comment>
<dbReference type="InterPro" id="IPR007440">
    <property type="entry name" value="Chorismate--pyruvate_lyase"/>
</dbReference>
<keyword evidence="1 4" id="KW-0963">Cytoplasm</keyword>
<evidence type="ECO:0000313" key="6">
    <source>
        <dbReference type="Proteomes" id="UP001165524"/>
    </source>
</evidence>
<evidence type="ECO:0000256" key="3">
    <source>
        <dbReference type="ARBA" id="ARBA00023239"/>
    </source>
</evidence>
<dbReference type="EMBL" id="JALKII010000002">
    <property type="protein sequence ID" value="MCK0536790.1"/>
    <property type="molecule type" value="Genomic_DNA"/>
</dbReference>
<evidence type="ECO:0000256" key="4">
    <source>
        <dbReference type="HAMAP-Rule" id="MF_01632"/>
    </source>
</evidence>
<comment type="pathway">
    <text evidence="4">Cofactor biosynthesis; ubiquinone biosynthesis.</text>
</comment>
<dbReference type="EC" id="4.1.3.40" evidence="4"/>
<comment type="caution">
    <text evidence="5">The sequence shown here is derived from an EMBL/GenBank/DDBJ whole genome shotgun (WGS) entry which is preliminary data.</text>
</comment>
<evidence type="ECO:0000256" key="2">
    <source>
        <dbReference type="ARBA" id="ARBA00022688"/>
    </source>
</evidence>
<accession>A0ABT0E4R1</accession>
<comment type="caution">
    <text evidence="4">Lacks conserved residue(s) required for the propagation of feature annotation.</text>
</comment>
<dbReference type="RefSeq" id="WP_246948529.1">
    <property type="nucleotide sequence ID" value="NZ_JALKII010000002.1"/>
</dbReference>
<name>A0ABT0E4R1_9GAMM</name>
<keyword evidence="3 4" id="KW-0456">Lyase</keyword>
<comment type="subcellular location">
    <subcellularLocation>
        <location evidence="4">Cytoplasm</location>
    </subcellularLocation>
</comment>
<keyword evidence="2 4" id="KW-0831">Ubiquinone biosynthesis</keyword>
<sequence length="191" mass="21462">MTLFCPSPILPAHCHWQPLERQPLPPVIGDWLADAGSLTRRLRRHGHFSVQPVHQQIATPTATELRLLELPARQRALLREVFLLLDGTPVVFARSVLPLASLHGANRVLGHMAKRSLGLELFRPPRAERRAVWVTHLDAAHLPLPDTTGALWGRQSLFVKRGSPCLVAEFFLPTLWARPDIRRSRPARLPG</sequence>
<comment type="function">
    <text evidence="4">Removes the pyruvyl group from chorismate, with concomitant aromatization of the ring, to provide 4-hydroxybenzoate (4HB) for the ubiquinone pathway.</text>
</comment>
<evidence type="ECO:0000313" key="5">
    <source>
        <dbReference type="EMBL" id="MCK0536790.1"/>
    </source>
</evidence>
<feature type="binding site" evidence="4">
    <location>
        <position position="79"/>
    </location>
    <ligand>
        <name>substrate</name>
    </ligand>
</feature>
<gene>
    <name evidence="4" type="primary">ubiC</name>
    <name evidence="5" type="ORF">MU846_03635</name>
</gene>
<dbReference type="HAMAP" id="MF_01632">
    <property type="entry name" value="UbiC"/>
    <property type="match status" value="1"/>
</dbReference>
<feature type="binding site" evidence="4">
    <location>
        <position position="117"/>
    </location>
    <ligand>
        <name>substrate</name>
    </ligand>
</feature>
<keyword evidence="4" id="KW-0670">Pyruvate</keyword>
<dbReference type="PANTHER" id="PTHR38683:SF1">
    <property type="entry name" value="CHORISMATE PYRUVATE-LYASE"/>
    <property type="match status" value="1"/>
</dbReference>
<dbReference type="Gene3D" id="3.40.1410.10">
    <property type="entry name" value="Chorismate lyase-like"/>
    <property type="match status" value="1"/>
</dbReference>
<dbReference type="Pfam" id="PF04345">
    <property type="entry name" value="Chor_lyase"/>
    <property type="match status" value="1"/>
</dbReference>
<feature type="binding site" evidence="4">
    <location>
        <position position="169"/>
    </location>
    <ligand>
        <name>substrate</name>
    </ligand>
</feature>